<comment type="similarity">
    <text evidence="3">Belongs to the HTATSF1 family.</text>
</comment>
<evidence type="ECO:0000256" key="20">
    <source>
        <dbReference type="ARBA" id="ARBA00062124"/>
    </source>
</evidence>
<evidence type="ECO:0000256" key="11">
    <source>
        <dbReference type="ARBA" id="ARBA00022843"/>
    </source>
</evidence>
<dbReference type="AlphaFoldDB" id="A0A7I8XC86"/>
<evidence type="ECO:0000313" key="26">
    <source>
        <dbReference type="EMBL" id="CAD5208907.1"/>
    </source>
</evidence>
<evidence type="ECO:0000256" key="13">
    <source>
        <dbReference type="ARBA" id="ARBA00022990"/>
    </source>
</evidence>
<keyword evidence="7" id="KW-0507">mRNA processing</keyword>
<dbReference type="SMART" id="SM00360">
    <property type="entry name" value="RRM"/>
    <property type="match status" value="2"/>
</dbReference>
<dbReference type="InterPro" id="IPR000504">
    <property type="entry name" value="RRM_dom"/>
</dbReference>
<keyword evidence="15" id="KW-0010">Activator</keyword>
<dbReference type="SUPFAM" id="SSF54928">
    <property type="entry name" value="RNA-binding domain, RBD"/>
    <property type="match status" value="1"/>
</dbReference>
<dbReference type="CDD" id="cd12281">
    <property type="entry name" value="RRM1_TatSF1_like"/>
    <property type="match status" value="1"/>
</dbReference>
<feature type="domain" description="RRM" evidence="25">
    <location>
        <begin position="312"/>
        <end position="397"/>
    </location>
</feature>
<dbReference type="GO" id="GO:0005684">
    <property type="term" value="C:U2-type spliceosomal complex"/>
    <property type="evidence" value="ECO:0007669"/>
    <property type="project" value="TreeGrafter"/>
</dbReference>
<evidence type="ECO:0000259" key="25">
    <source>
        <dbReference type="PROSITE" id="PS50102"/>
    </source>
</evidence>
<feature type="domain" description="RRM" evidence="25">
    <location>
        <begin position="180"/>
        <end position="265"/>
    </location>
</feature>
<protein>
    <recommendedName>
        <fullName evidence="21">17S U2 SnRNP complex component HTATSF1</fullName>
    </recommendedName>
</protein>
<keyword evidence="14" id="KW-0805">Transcription regulation</keyword>
<feature type="compositionally biased region" description="Acidic residues" evidence="24">
    <location>
        <begin position="17"/>
        <end position="28"/>
    </location>
</feature>
<keyword evidence="10" id="KW-0227">DNA damage</keyword>
<dbReference type="Proteomes" id="UP000582659">
    <property type="component" value="Unassembled WGS sequence"/>
</dbReference>
<feature type="region of interest" description="Disordered" evidence="24">
    <location>
        <begin position="1"/>
        <end position="44"/>
    </location>
</feature>
<reference evidence="26" key="1">
    <citation type="submission" date="2020-09" db="EMBL/GenBank/DDBJ databases">
        <authorList>
            <person name="Kikuchi T."/>
        </authorList>
    </citation>
    <scope>NUCLEOTIDE SEQUENCE</scope>
    <source>
        <strain evidence="26">Ka4C1</strain>
    </source>
</reference>
<dbReference type="GO" id="GO:0000398">
    <property type="term" value="P:mRNA splicing, via spliceosome"/>
    <property type="evidence" value="ECO:0007669"/>
    <property type="project" value="InterPro"/>
</dbReference>
<evidence type="ECO:0000256" key="23">
    <source>
        <dbReference type="SAM" id="Coils"/>
    </source>
</evidence>
<evidence type="ECO:0000256" key="16">
    <source>
        <dbReference type="ARBA" id="ARBA00023163"/>
    </source>
</evidence>
<dbReference type="InterPro" id="IPR035979">
    <property type="entry name" value="RBD_domain_sf"/>
</dbReference>
<evidence type="ECO:0000256" key="17">
    <source>
        <dbReference type="ARBA" id="ARBA00023187"/>
    </source>
</evidence>
<evidence type="ECO:0000256" key="10">
    <source>
        <dbReference type="ARBA" id="ARBA00022763"/>
    </source>
</evidence>
<keyword evidence="27" id="KW-1185">Reference proteome</keyword>
<keyword evidence="6" id="KW-0597">Phosphoprotein</keyword>
<evidence type="ECO:0000256" key="12">
    <source>
        <dbReference type="ARBA" id="ARBA00022884"/>
    </source>
</evidence>
<comment type="caution">
    <text evidence="26">The sequence shown here is derived from an EMBL/GenBank/DDBJ whole genome shotgun (WGS) entry which is preliminary data.</text>
</comment>
<evidence type="ECO:0000256" key="19">
    <source>
        <dbReference type="ARBA" id="ARBA00023242"/>
    </source>
</evidence>
<comment type="subcellular location">
    <subcellularLocation>
        <location evidence="2">Chromosome</location>
    </subcellularLocation>
    <subcellularLocation>
        <location evidence="1">Nucleus</location>
    </subcellularLocation>
</comment>
<dbReference type="PROSITE" id="PS50102">
    <property type="entry name" value="RRM"/>
    <property type="match status" value="2"/>
</dbReference>
<keyword evidence="12 22" id="KW-0694">RNA-binding</keyword>
<dbReference type="FunFam" id="3.30.70.330:FF:000202">
    <property type="entry name" value="HIV Tat-specific factor 1"/>
    <property type="match status" value="1"/>
</dbReference>
<sequence length="430" mass="50294">MSMQAYEPGFIQKPPDEEFQVEEEEDEPAQSSSTTDEPERRLVDGKWLCESPKGFLEYDGTAWKPIENANLEELKQKWDQAQPMNQIPQPTCEINGVRHTWNPVANSWIPDSPPDEDFLAQYYLSFPVNEEVAKQETQEDKKPVDKKLIKAEKLAKKRERAEEEAKKAKGWVDQDETENTKVYVSNLPTEISEEQFIEFMGKCGVIMQDPRNKKPKVKLYRDEKGELKGDGICCYVKIESVQMALNILDGWNWDGKIVKVERAKFEMKGEFDPTKKKKRLTAEQKKRFLEGQKRLFEWKPEKDRAYRPPSDCTVVLKNMFTLEEMDNTPELMFDLKSEVNEMMSKFGTVKHLVLYDTNPEGVITVSFDNVESADLAVKSLNRVIKRGRKLFVETWDGKTKYRLQESEEEKERRTKAWERFLGEQEQDEEE</sequence>
<accession>A0A7I8XC86</accession>
<keyword evidence="11" id="KW-0832">Ubl conjugation</keyword>
<evidence type="ECO:0000256" key="2">
    <source>
        <dbReference type="ARBA" id="ARBA00004286"/>
    </source>
</evidence>
<dbReference type="SMR" id="A0A7I8XC86"/>
<feature type="coiled-coil region" evidence="23">
    <location>
        <begin position="144"/>
        <end position="171"/>
    </location>
</feature>
<dbReference type="OrthoDB" id="10258585at2759"/>
<keyword evidence="4" id="KW-0158">Chromosome</keyword>
<evidence type="ECO:0000256" key="6">
    <source>
        <dbReference type="ARBA" id="ARBA00022553"/>
    </source>
</evidence>
<keyword evidence="16" id="KW-0804">Transcription</keyword>
<evidence type="ECO:0000256" key="8">
    <source>
        <dbReference type="ARBA" id="ARBA00022728"/>
    </source>
</evidence>
<dbReference type="InterPro" id="IPR012677">
    <property type="entry name" value="Nucleotide-bd_a/b_plait_sf"/>
</dbReference>
<dbReference type="FunFam" id="3.30.70.330:FF:000105">
    <property type="entry name" value="HIV Tat-specific factor 1 homolog"/>
    <property type="match status" value="1"/>
</dbReference>
<evidence type="ECO:0000256" key="1">
    <source>
        <dbReference type="ARBA" id="ARBA00004123"/>
    </source>
</evidence>
<dbReference type="PANTHER" id="PTHR15608">
    <property type="entry name" value="SPLICING FACTOR U2AF-ASSOCIATED PROTEIN 2"/>
    <property type="match status" value="1"/>
</dbReference>
<dbReference type="EMBL" id="CAJFCV020000001">
    <property type="protein sequence ID" value="CAG9083327.1"/>
    <property type="molecule type" value="Genomic_DNA"/>
</dbReference>
<evidence type="ECO:0000256" key="9">
    <source>
        <dbReference type="ARBA" id="ARBA00022737"/>
    </source>
</evidence>
<name>A0A7I8XC86_BURXY</name>
<keyword evidence="5" id="KW-1017">Isopeptide bond</keyword>
<evidence type="ECO:0000256" key="18">
    <source>
        <dbReference type="ARBA" id="ARBA00023204"/>
    </source>
</evidence>
<evidence type="ECO:0000256" key="3">
    <source>
        <dbReference type="ARBA" id="ARBA00007747"/>
    </source>
</evidence>
<proteinExistence type="inferred from homology"/>
<keyword evidence="8" id="KW-0747">Spliceosome</keyword>
<comment type="subunit">
    <text evidence="20">Component of the 17S U2 SnRNP complex, a ribonucleoprotein complex that contains small nuclear RNA (snRNA) U2 and a number of specific proteins. Within the 17S U2 SnRNP complex, interacts (via UHM region) directly with SF3B1. Component of a complex which is at least composed of HTATSF1/Tat-SF1, the P-TEFb complex components CDK9 and CCNT1, RNA polymerase II, SUPT5H, and NCL/nucleolin. Interacts with GTF2F2/RAP30 and POLR2A. Interacts with TCERG1/CA150. Interacts with (poly-ADP-ribosylated) RPA1; promoting HTATSF1 recruitment to DNA damage sites. Interacts (when phosphorylated) with TOPBP1; promoting recruitment of TOPBP1 to DNA damage sites during S-phase.</text>
</comment>
<dbReference type="Proteomes" id="UP000659654">
    <property type="component" value="Unassembled WGS sequence"/>
</dbReference>
<keyword evidence="19" id="KW-0539">Nucleus</keyword>
<gene>
    <name evidence="26" type="ORF">BXYJ_LOCUS1143</name>
</gene>
<evidence type="ECO:0000313" key="27">
    <source>
        <dbReference type="Proteomes" id="UP000659654"/>
    </source>
</evidence>
<dbReference type="EMBL" id="CAJFDI010000001">
    <property type="protein sequence ID" value="CAD5208907.1"/>
    <property type="molecule type" value="Genomic_DNA"/>
</dbReference>
<keyword evidence="13" id="KW-0007">Acetylation</keyword>
<evidence type="ECO:0000256" key="15">
    <source>
        <dbReference type="ARBA" id="ARBA00023159"/>
    </source>
</evidence>
<dbReference type="GO" id="GO:0003723">
    <property type="term" value="F:RNA binding"/>
    <property type="evidence" value="ECO:0007669"/>
    <property type="project" value="UniProtKB-UniRule"/>
</dbReference>
<dbReference type="Pfam" id="PF00076">
    <property type="entry name" value="RRM_1"/>
    <property type="match status" value="2"/>
</dbReference>
<dbReference type="Gene3D" id="3.30.70.330">
    <property type="match status" value="2"/>
</dbReference>
<dbReference type="GO" id="GO:0006281">
    <property type="term" value="P:DNA repair"/>
    <property type="evidence" value="ECO:0007669"/>
    <property type="project" value="UniProtKB-KW"/>
</dbReference>
<dbReference type="GO" id="GO:0005694">
    <property type="term" value="C:chromosome"/>
    <property type="evidence" value="ECO:0007669"/>
    <property type="project" value="UniProtKB-SubCell"/>
</dbReference>
<keyword evidence="18" id="KW-0234">DNA repair</keyword>
<keyword evidence="9" id="KW-0677">Repeat</keyword>
<evidence type="ECO:0000256" key="5">
    <source>
        <dbReference type="ARBA" id="ARBA00022499"/>
    </source>
</evidence>
<dbReference type="GO" id="GO:0005686">
    <property type="term" value="C:U2 snRNP"/>
    <property type="evidence" value="ECO:0007669"/>
    <property type="project" value="TreeGrafter"/>
</dbReference>
<keyword evidence="17" id="KW-0508">mRNA splicing</keyword>
<feature type="compositionally biased region" description="Basic and acidic residues" evidence="24">
    <location>
        <begin position="403"/>
        <end position="422"/>
    </location>
</feature>
<evidence type="ECO:0000256" key="7">
    <source>
        <dbReference type="ARBA" id="ARBA00022664"/>
    </source>
</evidence>
<evidence type="ECO:0000256" key="14">
    <source>
        <dbReference type="ARBA" id="ARBA00023015"/>
    </source>
</evidence>
<keyword evidence="23" id="KW-0175">Coiled coil</keyword>
<evidence type="ECO:0000256" key="24">
    <source>
        <dbReference type="SAM" id="MobiDB-lite"/>
    </source>
</evidence>
<dbReference type="PANTHER" id="PTHR15608:SF0">
    <property type="entry name" value="HIV TAT-SPECIFIC FACTOR 1"/>
    <property type="match status" value="1"/>
</dbReference>
<evidence type="ECO:0000256" key="4">
    <source>
        <dbReference type="ARBA" id="ARBA00022454"/>
    </source>
</evidence>
<evidence type="ECO:0000256" key="21">
    <source>
        <dbReference type="ARBA" id="ARBA00073773"/>
    </source>
</evidence>
<dbReference type="InterPro" id="IPR034393">
    <property type="entry name" value="TatSF1-like"/>
</dbReference>
<dbReference type="InterPro" id="IPR034392">
    <property type="entry name" value="TatSF1-like_RRM1"/>
</dbReference>
<evidence type="ECO:0000256" key="22">
    <source>
        <dbReference type="PROSITE-ProRule" id="PRU00176"/>
    </source>
</evidence>
<feature type="region of interest" description="Disordered" evidence="24">
    <location>
        <begin position="403"/>
        <end position="430"/>
    </location>
</feature>
<organism evidence="26 27">
    <name type="scientific">Bursaphelenchus xylophilus</name>
    <name type="common">Pinewood nematode worm</name>
    <name type="synonym">Aphelenchoides xylophilus</name>
    <dbReference type="NCBI Taxonomy" id="6326"/>
    <lineage>
        <taxon>Eukaryota</taxon>
        <taxon>Metazoa</taxon>
        <taxon>Ecdysozoa</taxon>
        <taxon>Nematoda</taxon>
        <taxon>Chromadorea</taxon>
        <taxon>Rhabditida</taxon>
        <taxon>Tylenchina</taxon>
        <taxon>Tylenchomorpha</taxon>
        <taxon>Aphelenchoidea</taxon>
        <taxon>Aphelenchoididae</taxon>
        <taxon>Bursaphelenchus</taxon>
    </lineage>
</organism>